<evidence type="ECO:0000256" key="6">
    <source>
        <dbReference type="ARBA" id="ARBA00023136"/>
    </source>
</evidence>
<evidence type="ECO:0000256" key="3">
    <source>
        <dbReference type="ARBA" id="ARBA00022679"/>
    </source>
</evidence>
<name>A5CZ34_PELTS</name>
<dbReference type="eggNOG" id="COG2148">
    <property type="taxonomic scope" value="Bacteria"/>
</dbReference>
<keyword evidence="6 7" id="KW-0472">Membrane</keyword>
<proteinExistence type="inferred from homology"/>
<keyword evidence="4 7" id="KW-0812">Transmembrane</keyword>
<evidence type="ECO:0000256" key="7">
    <source>
        <dbReference type="SAM" id="Phobius"/>
    </source>
</evidence>
<evidence type="ECO:0000256" key="2">
    <source>
        <dbReference type="ARBA" id="ARBA00006464"/>
    </source>
</evidence>
<sequence length="473" mass="53026">MFVQRNKGLFLPALVLTDLALVNFGYILAFFIKFGWNIPRENLTAYLSTWPWLTVSALALFYFYRLYGGYRWRWAEIFASLICVVFFQAMSAMALSFLLRGFSFPRSVLLSAPFIQLALLGLWRRLAWHVERGLLCSRRVVVVGQPREAAALAEKLESVAGGVMKVCGLVVDPSPANGGGKIKQPEAEPGSDPAGPVQGRWPVLGELSNFCECLEAVEPDQVFVCSNLSHEDKARVVYACVDKDRKVYLVPDLYDIMLAQARLEQVDDVPVFTVGRLVIPEESLVIKRLMDVVLSLAALAVTAPLCLLAAVAIKLDSPGPVLYRQKRLTLQGKPFYLYKFRTMVDNAEKESGPVLASENDPRVTRVGRFLRTARIDEIPQLLNVLKGDMSIVGPRPERPFFVNEFIKETPEYIYRMNVKSGITGLAQIAGRYSTNPEIKLKYDLLYTKSYSPARDLAILLQTVKVMLMKDRAS</sequence>
<evidence type="ECO:0000259" key="8">
    <source>
        <dbReference type="Pfam" id="PF02397"/>
    </source>
</evidence>
<dbReference type="NCBIfam" id="TIGR03025">
    <property type="entry name" value="EPS_sugtrans"/>
    <property type="match status" value="1"/>
</dbReference>
<dbReference type="KEGG" id="pth:PTH_2563"/>
<evidence type="ECO:0000313" key="10">
    <source>
        <dbReference type="Proteomes" id="UP000006556"/>
    </source>
</evidence>
<keyword evidence="5 7" id="KW-1133">Transmembrane helix</keyword>
<dbReference type="InterPro" id="IPR003362">
    <property type="entry name" value="Bact_transf"/>
</dbReference>
<dbReference type="AlphaFoldDB" id="A5CZ34"/>
<dbReference type="GO" id="GO:0016020">
    <property type="term" value="C:membrane"/>
    <property type="evidence" value="ECO:0007669"/>
    <property type="project" value="UniProtKB-SubCell"/>
</dbReference>
<feature type="transmembrane region" description="Helical" evidence="7">
    <location>
        <begin position="44"/>
        <end position="64"/>
    </location>
</feature>
<keyword evidence="3 9" id="KW-0808">Transferase</keyword>
<feature type="domain" description="Bacterial sugar transferase" evidence="8">
    <location>
        <begin position="287"/>
        <end position="467"/>
    </location>
</feature>
<organism evidence="9 10">
    <name type="scientific">Pelotomaculum thermopropionicum (strain DSM 13744 / JCM 10971 / SI)</name>
    <dbReference type="NCBI Taxonomy" id="370438"/>
    <lineage>
        <taxon>Bacteria</taxon>
        <taxon>Bacillati</taxon>
        <taxon>Bacillota</taxon>
        <taxon>Clostridia</taxon>
        <taxon>Eubacteriales</taxon>
        <taxon>Desulfotomaculaceae</taxon>
        <taxon>Pelotomaculum</taxon>
    </lineage>
</organism>
<evidence type="ECO:0000256" key="1">
    <source>
        <dbReference type="ARBA" id="ARBA00004141"/>
    </source>
</evidence>
<feature type="transmembrane region" description="Helical" evidence="7">
    <location>
        <begin position="76"/>
        <end position="98"/>
    </location>
</feature>
<comment type="subcellular location">
    <subcellularLocation>
        <location evidence="1">Membrane</location>
        <topology evidence="1">Multi-pass membrane protein</topology>
    </subcellularLocation>
</comment>
<gene>
    <name evidence="9" type="primary">WcaJ</name>
    <name evidence="9" type="ordered locus">PTH_2563</name>
</gene>
<evidence type="ECO:0000313" key="9">
    <source>
        <dbReference type="EMBL" id="BAF60744.1"/>
    </source>
</evidence>
<dbReference type="PANTHER" id="PTHR30576">
    <property type="entry name" value="COLANIC BIOSYNTHESIS UDP-GLUCOSE LIPID CARRIER TRANSFERASE"/>
    <property type="match status" value="1"/>
</dbReference>
<evidence type="ECO:0000256" key="4">
    <source>
        <dbReference type="ARBA" id="ARBA00022692"/>
    </source>
</evidence>
<protein>
    <submittedName>
        <fullName evidence="9">Sugar transferases involved in lipopolysaccharide synthesis</fullName>
    </submittedName>
</protein>
<evidence type="ECO:0000256" key="5">
    <source>
        <dbReference type="ARBA" id="ARBA00022989"/>
    </source>
</evidence>
<dbReference type="InterPro" id="IPR017475">
    <property type="entry name" value="EPS_sugar_tfrase"/>
</dbReference>
<dbReference type="GO" id="GO:0016780">
    <property type="term" value="F:phosphotransferase activity, for other substituted phosphate groups"/>
    <property type="evidence" value="ECO:0007669"/>
    <property type="project" value="TreeGrafter"/>
</dbReference>
<dbReference type="PANTHER" id="PTHR30576:SF0">
    <property type="entry name" value="UNDECAPRENYL-PHOSPHATE N-ACETYLGALACTOSAMINYL 1-PHOSPHATE TRANSFERASE-RELATED"/>
    <property type="match status" value="1"/>
</dbReference>
<comment type="similarity">
    <text evidence="2">Belongs to the bacterial sugar transferase family.</text>
</comment>
<accession>A5CZ34</accession>
<dbReference type="STRING" id="370438.PTH_2563"/>
<keyword evidence="10" id="KW-1185">Reference proteome</keyword>
<dbReference type="HOGENOM" id="CLU_024920_0_0_9"/>
<dbReference type="EMBL" id="AP009389">
    <property type="protein sequence ID" value="BAF60744.1"/>
    <property type="molecule type" value="Genomic_DNA"/>
</dbReference>
<reference evidence="10" key="1">
    <citation type="journal article" date="2008" name="Genome Res.">
        <title>The genome of Pelotomaculum thermopropionicum reveals niche-associated evolution in anaerobic microbiota.</title>
        <authorList>
            <person name="Kosaka T."/>
            <person name="Kato S."/>
            <person name="Shimoyama T."/>
            <person name="Ishii S."/>
            <person name="Abe T."/>
            <person name="Watanabe K."/>
        </authorList>
    </citation>
    <scope>NUCLEOTIDE SEQUENCE [LARGE SCALE GENOMIC DNA]</scope>
    <source>
        <strain evidence="10">DSM 13744 / JCM 10971 / SI</strain>
    </source>
</reference>
<dbReference type="Gene3D" id="3.40.50.720">
    <property type="entry name" value="NAD(P)-binding Rossmann-like Domain"/>
    <property type="match status" value="1"/>
</dbReference>
<feature type="transmembrane region" description="Helical" evidence="7">
    <location>
        <begin position="9"/>
        <end position="32"/>
    </location>
</feature>
<dbReference type="Pfam" id="PF02397">
    <property type="entry name" value="Bac_transf"/>
    <property type="match status" value="1"/>
</dbReference>
<dbReference type="Proteomes" id="UP000006556">
    <property type="component" value="Chromosome"/>
</dbReference>
<feature type="transmembrane region" description="Helical" evidence="7">
    <location>
        <begin position="292"/>
        <end position="313"/>
    </location>
</feature>
<dbReference type="eggNOG" id="COG1086">
    <property type="taxonomic scope" value="Bacteria"/>
</dbReference>